<dbReference type="Proteomes" id="UP000315724">
    <property type="component" value="Chromosome"/>
</dbReference>
<evidence type="ECO:0000313" key="1">
    <source>
        <dbReference type="EMBL" id="QDT31950.1"/>
    </source>
</evidence>
<keyword evidence="2" id="KW-1185">Reference proteome</keyword>
<reference evidence="1 2" key="1">
    <citation type="submission" date="2019-02" db="EMBL/GenBank/DDBJ databases">
        <title>Deep-cultivation of Planctomycetes and their phenomic and genomic characterization uncovers novel biology.</title>
        <authorList>
            <person name="Wiegand S."/>
            <person name="Jogler M."/>
            <person name="Boedeker C."/>
            <person name="Pinto D."/>
            <person name="Vollmers J."/>
            <person name="Rivas-Marin E."/>
            <person name="Kohn T."/>
            <person name="Peeters S.H."/>
            <person name="Heuer A."/>
            <person name="Rast P."/>
            <person name="Oberbeckmann S."/>
            <person name="Bunk B."/>
            <person name="Jeske O."/>
            <person name="Meyerdierks A."/>
            <person name="Storesund J.E."/>
            <person name="Kallscheuer N."/>
            <person name="Luecker S."/>
            <person name="Lage O.M."/>
            <person name="Pohl T."/>
            <person name="Merkel B.J."/>
            <person name="Hornburger P."/>
            <person name="Mueller R.-W."/>
            <person name="Bruemmer F."/>
            <person name="Labrenz M."/>
            <person name="Spormann A.M."/>
            <person name="Op den Camp H."/>
            <person name="Overmann J."/>
            <person name="Amann R."/>
            <person name="Jetten M.S.M."/>
            <person name="Mascher T."/>
            <person name="Medema M.H."/>
            <person name="Devos D.P."/>
            <person name="Kaster A.-K."/>
            <person name="Ovreas L."/>
            <person name="Rohde M."/>
            <person name="Galperin M.Y."/>
            <person name="Jogler C."/>
        </authorList>
    </citation>
    <scope>NUCLEOTIDE SEQUENCE [LARGE SCALE GENOMIC DNA]</scope>
    <source>
        <strain evidence="1 2">Mal48</strain>
    </source>
</reference>
<dbReference type="EMBL" id="CP036267">
    <property type="protein sequence ID" value="QDT31950.1"/>
    <property type="molecule type" value="Genomic_DNA"/>
</dbReference>
<dbReference type="OrthoDB" id="274993at2"/>
<evidence type="ECO:0008006" key="3">
    <source>
        <dbReference type="Google" id="ProtNLM"/>
    </source>
</evidence>
<gene>
    <name evidence="1" type="ORF">Mal48_11890</name>
</gene>
<name>A0A517QJX4_9PLAN</name>
<dbReference type="AlphaFoldDB" id="A0A517QJX4"/>
<dbReference type="RefSeq" id="WP_145196905.1">
    <property type="nucleotide sequence ID" value="NZ_CP036267.1"/>
</dbReference>
<protein>
    <recommendedName>
        <fullName evidence="3">DUF1257 domain-containing protein</fullName>
    </recommendedName>
</protein>
<accession>A0A517QJX4</accession>
<sequence length="122" mass="13643">MSHIVSIQTEVRDPVAIRSACDRLKLPEPVFGKVKLFSSSETGWSVQLPEWRYPVVADVNTGTLAFDNYNGRWGEQKQLDRFLQRYAVEKASLEARKAGHSVIEQPLKDGSIKLTVNVGDAV</sequence>
<dbReference type="KEGG" id="tpol:Mal48_11890"/>
<organism evidence="1 2">
    <name type="scientific">Thalassoglobus polymorphus</name>
    <dbReference type="NCBI Taxonomy" id="2527994"/>
    <lineage>
        <taxon>Bacteria</taxon>
        <taxon>Pseudomonadati</taxon>
        <taxon>Planctomycetota</taxon>
        <taxon>Planctomycetia</taxon>
        <taxon>Planctomycetales</taxon>
        <taxon>Planctomycetaceae</taxon>
        <taxon>Thalassoglobus</taxon>
    </lineage>
</organism>
<proteinExistence type="predicted"/>
<evidence type="ECO:0000313" key="2">
    <source>
        <dbReference type="Proteomes" id="UP000315724"/>
    </source>
</evidence>